<keyword evidence="2" id="KW-1133">Transmembrane helix</keyword>
<comment type="caution">
    <text evidence="3">The sequence shown here is derived from an EMBL/GenBank/DDBJ whole genome shotgun (WGS) entry which is preliminary data.</text>
</comment>
<protein>
    <recommendedName>
        <fullName evidence="5">DUF3014 domain-containing protein</fullName>
    </recommendedName>
</protein>
<evidence type="ECO:0008006" key="5">
    <source>
        <dbReference type="Google" id="ProtNLM"/>
    </source>
</evidence>
<accession>A0A0F4PLA7</accession>
<keyword evidence="2" id="KW-0472">Membrane</keyword>
<gene>
    <name evidence="3" type="ORF">TW72_17260</name>
</gene>
<proteinExistence type="predicted"/>
<keyword evidence="2" id="KW-0812">Transmembrane</keyword>
<sequence length="296" mass="33102">MSEQPTEHESKRGPSRNNIILALVVLVVLAVVVIFIVSKQSQQPLPLEATPEPAQLPVEDKPQPVAEPEPENKPQAAPTTTDVSNPDEQQQRPQAREDEQPEPQPELPALDDSDEMVSASLQQSLAQSSANLLVNDDLIRRTVVFVNNLAEGRVATNHSPVEKLEQPFTVEEGDVLTMDPKSFERYDPYVGILTSMNTDQLVALYEQYEPLIEQAYGEVGDPNSSFEARLKQSIDLLLETPEMTTQVPLLRDSVTYKYAYSEWENLPPAQKQLLRMGPENVEKVKAVLKKLRAELD</sequence>
<dbReference type="GeneID" id="58230245"/>
<dbReference type="PATRIC" id="fig|151081.8.peg.2420"/>
<dbReference type="eggNOG" id="COG3468">
    <property type="taxonomic scope" value="Bacteria"/>
</dbReference>
<dbReference type="AlphaFoldDB" id="A0A0F4PLA7"/>
<evidence type="ECO:0000313" key="3">
    <source>
        <dbReference type="EMBL" id="KJY96309.1"/>
    </source>
</evidence>
<evidence type="ECO:0000313" key="4">
    <source>
        <dbReference type="Proteomes" id="UP000033664"/>
    </source>
</evidence>
<dbReference type="Proteomes" id="UP000033664">
    <property type="component" value="Unassembled WGS sequence"/>
</dbReference>
<evidence type="ECO:0000256" key="1">
    <source>
        <dbReference type="SAM" id="MobiDB-lite"/>
    </source>
</evidence>
<dbReference type="EMBL" id="JXXZ01000018">
    <property type="protein sequence ID" value="KJY96309.1"/>
    <property type="molecule type" value="Genomic_DNA"/>
</dbReference>
<reference evidence="3 4" key="1">
    <citation type="journal article" date="2015" name="BMC Genomics">
        <title>Genome mining reveals unlocked bioactive potential of marine Gram-negative bacteria.</title>
        <authorList>
            <person name="Machado H."/>
            <person name="Sonnenschein E.C."/>
            <person name="Melchiorsen J."/>
            <person name="Gram L."/>
        </authorList>
    </citation>
    <scope>NUCLEOTIDE SEQUENCE [LARGE SCALE GENOMIC DNA]</scope>
    <source>
        <strain evidence="3 4">S3137</strain>
    </source>
</reference>
<feature type="region of interest" description="Disordered" evidence="1">
    <location>
        <begin position="43"/>
        <end position="121"/>
    </location>
</feature>
<keyword evidence="4" id="KW-1185">Reference proteome</keyword>
<dbReference type="InterPro" id="IPR021382">
    <property type="entry name" value="DUF3014"/>
</dbReference>
<dbReference type="OrthoDB" id="5502479at2"/>
<name>A0A0F4PLA7_9GAMM</name>
<dbReference type="Pfam" id="PF11219">
    <property type="entry name" value="DUF3014"/>
    <property type="match status" value="1"/>
</dbReference>
<evidence type="ECO:0000256" key="2">
    <source>
        <dbReference type="SAM" id="Phobius"/>
    </source>
</evidence>
<organism evidence="3 4">
    <name type="scientific">Pseudoalteromonas ruthenica</name>
    <dbReference type="NCBI Taxonomy" id="151081"/>
    <lineage>
        <taxon>Bacteria</taxon>
        <taxon>Pseudomonadati</taxon>
        <taxon>Pseudomonadota</taxon>
        <taxon>Gammaproteobacteria</taxon>
        <taxon>Alteromonadales</taxon>
        <taxon>Pseudoalteromonadaceae</taxon>
        <taxon>Pseudoalteromonas</taxon>
    </lineage>
</organism>
<dbReference type="RefSeq" id="WP_045979745.1">
    <property type="nucleotide sequence ID" value="NZ_JXXY01000012.1"/>
</dbReference>
<feature type="transmembrane region" description="Helical" evidence="2">
    <location>
        <begin position="20"/>
        <end position="38"/>
    </location>
</feature>